<dbReference type="InterPro" id="IPR023779">
    <property type="entry name" value="Chromodomain_CS"/>
</dbReference>
<dbReference type="InterPro" id="IPR036397">
    <property type="entry name" value="RNaseH_sf"/>
</dbReference>
<dbReference type="InterPro" id="IPR023780">
    <property type="entry name" value="Chromo_domain"/>
</dbReference>
<dbReference type="InterPro" id="IPR012337">
    <property type="entry name" value="RNaseH-like_sf"/>
</dbReference>
<dbReference type="InterPro" id="IPR000953">
    <property type="entry name" value="Chromo/chromo_shadow_dom"/>
</dbReference>
<gene>
    <name evidence="6" type="ORF">PR002_g19589</name>
</gene>
<organism evidence="6 7">
    <name type="scientific">Phytophthora rubi</name>
    <dbReference type="NCBI Taxonomy" id="129364"/>
    <lineage>
        <taxon>Eukaryota</taxon>
        <taxon>Sar</taxon>
        <taxon>Stramenopiles</taxon>
        <taxon>Oomycota</taxon>
        <taxon>Peronosporomycetes</taxon>
        <taxon>Peronosporales</taxon>
        <taxon>Peronosporaceae</taxon>
        <taxon>Phytophthora</taxon>
    </lineage>
</organism>
<comment type="caution">
    <text evidence="6">The sequence shown here is derived from an EMBL/GenBank/DDBJ whole genome shotgun (WGS) entry which is preliminary data.</text>
</comment>
<name>A0A6A3JSU0_9STRA</name>
<dbReference type="Pfam" id="PF00385">
    <property type="entry name" value="Chromo"/>
    <property type="match status" value="1"/>
</dbReference>
<dbReference type="SUPFAM" id="SSF54160">
    <property type="entry name" value="Chromo domain-like"/>
    <property type="match status" value="1"/>
</dbReference>
<dbReference type="SMART" id="SM00298">
    <property type="entry name" value="CHROMO"/>
    <property type="match status" value="1"/>
</dbReference>
<dbReference type="OrthoDB" id="3268967at2759"/>
<reference evidence="6 7" key="1">
    <citation type="submission" date="2018-09" db="EMBL/GenBank/DDBJ databases">
        <title>Genomic investigation of the strawberry pathogen Phytophthora fragariae indicates pathogenicity is determined by transcriptional variation in three key races.</title>
        <authorList>
            <person name="Adams T.M."/>
            <person name="Armitage A.D."/>
            <person name="Sobczyk M.K."/>
            <person name="Bates H.J."/>
            <person name="Dunwell J.M."/>
            <person name="Nellist C.F."/>
            <person name="Harrison R.J."/>
        </authorList>
    </citation>
    <scope>NUCLEOTIDE SEQUENCE [LARGE SCALE GENOMIC DNA]</scope>
    <source>
        <strain evidence="6 7">SCRP324</strain>
    </source>
</reference>
<dbReference type="GO" id="GO:0003676">
    <property type="term" value="F:nucleic acid binding"/>
    <property type="evidence" value="ECO:0007669"/>
    <property type="project" value="InterPro"/>
</dbReference>
<evidence type="ECO:0000259" key="4">
    <source>
        <dbReference type="PROSITE" id="PS50013"/>
    </source>
</evidence>
<dbReference type="GO" id="GO:0005634">
    <property type="term" value="C:nucleus"/>
    <property type="evidence" value="ECO:0007669"/>
    <property type="project" value="UniProtKB-SubCell"/>
</dbReference>
<evidence type="ECO:0000256" key="3">
    <source>
        <dbReference type="SAM" id="MobiDB-lite"/>
    </source>
</evidence>
<dbReference type="EMBL" id="QXFU01001787">
    <property type="protein sequence ID" value="KAE8995525.1"/>
    <property type="molecule type" value="Genomic_DNA"/>
</dbReference>
<proteinExistence type="predicted"/>
<evidence type="ECO:0000259" key="5">
    <source>
        <dbReference type="PROSITE" id="PS50994"/>
    </source>
</evidence>
<feature type="compositionally biased region" description="Basic and acidic residues" evidence="3">
    <location>
        <begin position="430"/>
        <end position="443"/>
    </location>
</feature>
<sequence>MDFIFELPADAKSHTGILVFVCRLSKMERLAAVRKSVTAPQAAQLFVDNGFRTHGLPEAFVSDRDQRFVSHFWQHLFRLLDTRLDMSTAGHPQTDGQTERVNRVLEDILRSVCAAEPTKWSALLPQVEFALNNAVHSSTGFTPFYVNGLRHPRTPLTLPPASNLGGGEANAEDPRGLKGLRTSVKRNLLSFIETGEAVRQRVRDAMAAAQDNPNEHSDRQGRENTHVFKLEDQVLLNAKNLPTQAVSAVGSTKLRPRFVGPFTVIGVHGHAYTLDLPSSMATHPTFYVGLLKPYRPAGAAEPEEPTGSQNTAGRQSSSSERALPREAGQGQAQEPEPEPEPDLDQEYEPLRREPPVPPSNAHGLTDHGSRRRASPGPGEPARRSPRLASSGSASVRHRHQPAEADPRRDPAGSPSPVGHPGASPGGPPHLGREREAPPSRSADHPAAAGKTPPRREDSPGPDESQSNVAERLGRTPLPPRAPPPLLGNEGVLYYHVERLLKRRGRSGQYQYLVKWRGYPSSRNSWEPGARLEEDCADLVAAFESAHGPGRH</sequence>
<feature type="compositionally biased region" description="Low complexity" evidence="3">
    <location>
        <begin position="411"/>
        <end position="422"/>
    </location>
</feature>
<accession>A0A6A3JSU0</accession>
<comment type="subcellular location">
    <subcellularLocation>
        <location evidence="1">Nucleus</location>
    </subcellularLocation>
</comment>
<dbReference type="Gene3D" id="2.40.50.40">
    <property type="match status" value="1"/>
</dbReference>
<dbReference type="PROSITE" id="PS50994">
    <property type="entry name" value="INTEGRASE"/>
    <property type="match status" value="1"/>
</dbReference>
<feature type="compositionally biased region" description="Acidic residues" evidence="3">
    <location>
        <begin position="335"/>
        <end position="347"/>
    </location>
</feature>
<feature type="domain" description="Integrase catalytic" evidence="5">
    <location>
        <begin position="1"/>
        <end position="151"/>
    </location>
</feature>
<feature type="compositionally biased region" description="Pro residues" evidence="3">
    <location>
        <begin position="476"/>
        <end position="485"/>
    </location>
</feature>
<dbReference type="PANTHER" id="PTHR37984:SF5">
    <property type="entry name" value="PROTEIN NYNRIN-LIKE"/>
    <property type="match status" value="1"/>
</dbReference>
<dbReference type="GO" id="GO:0015074">
    <property type="term" value="P:DNA integration"/>
    <property type="evidence" value="ECO:0007669"/>
    <property type="project" value="InterPro"/>
</dbReference>
<feature type="domain" description="Chromo" evidence="4">
    <location>
        <begin position="494"/>
        <end position="551"/>
    </location>
</feature>
<feature type="compositionally biased region" description="Polar residues" evidence="3">
    <location>
        <begin position="306"/>
        <end position="320"/>
    </location>
</feature>
<evidence type="ECO:0000313" key="7">
    <source>
        <dbReference type="Proteomes" id="UP000435112"/>
    </source>
</evidence>
<dbReference type="PROSITE" id="PS50013">
    <property type="entry name" value="CHROMO_2"/>
    <property type="match status" value="1"/>
</dbReference>
<dbReference type="PANTHER" id="PTHR37984">
    <property type="entry name" value="PROTEIN CBG26694"/>
    <property type="match status" value="1"/>
</dbReference>
<evidence type="ECO:0000313" key="6">
    <source>
        <dbReference type="EMBL" id="KAE8995525.1"/>
    </source>
</evidence>
<evidence type="ECO:0008006" key="8">
    <source>
        <dbReference type="Google" id="ProtNLM"/>
    </source>
</evidence>
<feature type="compositionally biased region" description="Basic and acidic residues" evidence="3">
    <location>
        <begin position="400"/>
        <end position="410"/>
    </location>
</feature>
<keyword evidence="2" id="KW-0539">Nucleus</keyword>
<dbReference type="SUPFAM" id="SSF53098">
    <property type="entry name" value="Ribonuclease H-like"/>
    <property type="match status" value="1"/>
</dbReference>
<feature type="region of interest" description="Disordered" evidence="3">
    <location>
        <begin position="297"/>
        <end position="488"/>
    </location>
</feature>
<dbReference type="AlphaFoldDB" id="A0A6A3JSU0"/>
<dbReference type="Gene3D" id="3.30.420.10">
    <property type="entry name" value="Ribonuclease H-like superfamily/Ribonuclease H"/>
    <property type="match status" value="1"/>
</dbReference>
<dbReference type="PROSITE" id="PS00598">
    <property type="entry name" value="CHROMO_1"/>
    <property type="match status" value="1"/>
</dbReference>
<dbReference type="InterPro" id="IPR001584">
    <property type="entry name" value="Integrase_cat-core"/>
</dbReference>
<evidence type="ECO:0000256" key="2">
    <source>
        <dbReference type="ARBA" id="ARBA00023242"/>
    </source>
</evidence>
<dbReference type="Proteomes" id="UP000435112">
    <property type="component" value="Unassembled WGS sequence"/>
</dbReference>
<dbReference type="InterPro" id="IPR050951">
    <property type="entry name" value="Retrovirus_Pol_polyprotein"/>
</dbReference>
<dbReference type="InterPro" id="IPR056924">
    <property type="entry name" value="SH3_Tf2-1"/>
</dbReference>
<protein>
    <recommendedName>
        <fullName evidence="8">Integrase catalytic domain-containing protein</fullName>
    </recommendedName>
</protein>
<dbReference type="InterPro" id="IPR016197">
    <property type="entry name" value="Chromo-like_dom_sf"/>
</dbReference>
<dbReference type="Pfam" id="PF24626">
    <property type="entry name" value="SH3_Tf2-1"/>
    <property type="match status" value="1"/>
</dbReference>
<evidence type="ECO:0000256" key="1">
    <source>
        <dbReference type="ARBA" id="ARBA00004123"/>
    </source>
</evidence>
<feature type="region of interest" description="Disordered" evidence="3">
    <location>
        <begin position="159"/>
        <end position="178"/>
    </location>
</feature>